<evidence type="ECO:0000256" key="5">
    <source>
        <dbReference type="ARBA" id="ARBA00022692"/>
    </source>
</evidence>
<dbReference type="PANTHER" id="PTHR21716:SF53">
    <property type="entry name" value="PERMEASE PERM-RELATED"/>
    <property type="match status" value="1"/>
</dbReference>
<evidence type="ECO:0000256" key="7">
    <source>
        <dbReference type="ARBA" id="ARBA00023136"/>
    </source>
</evidence>
<dbReference type="STRING" id="345632.GPICK_11575"/>
<feature type="transmembrane region" description="Helical" evidence="8">
    <location>
        <begin position="152"/>
        <end position="172"/>
    </location>
</feature>
<dbReference type="AlphaFoldDB" id="A0A0B5BHF5"/>
<dbReference type="InterPro" id="IPR002549">
    <property type="entry name" value="AI-2E-like"/>
</dbReference>
<gene>
    <name evidence="9" type="ORF">GPICK_11575</name>
</gene>
<dbReference type="OrthoDB" id="5391695at2"/>
<sequence>MEEREPVINRVVGVLLVAVAVIAAGYALRHTVSCFLLSFVIAYLLDPLVVMLERRGVRRLWGILLLYVGLTIFSVFFFTFLVPFLSIRWEGFVTGLPAYVQKAKNLALAWKMRIVPPYAAEEWGWLFESATGQLDKLFAKLGTGVYETAAGLAFNLFTLVLAPILVFFMLWYKNEAKAGVTAWLPAARREAIIALGREVNRSIGGYLRGQLIVSAIVALLSTAALFILGIDYPIFNGIFAGLASVLPFIGVILATLPPLFFAYVQFQSGAAILKVIGVFAVIYFLEGYLVKPIVFKESMDLNPLVTIIVVMAFGELMGFWGILLAIPIAAAARIVLDHARRGDFSRR</sequence>
<keyword evidence="6 8" id="KW-1133">Transmembrane helix</keyword>
<dbReference type="Pfam" id="PF01594">
    <property type="entry name" value="AI-2E_transport"/>
    <property type="match status" value="1"/>
</dbReference>
<comment type="similarity">
    <text evidence="2">Belongs to the autoinducer-2 exporter (AI-2E) (TC 2.A.86) family.</text>
</comment>
<feature type="transmembrane region" description="Helical" evidence="8">
    <location>
        <begin position="238"/>
        <end position="264"/>
    </location>
</feature>
<comment type="subcellular location">
    <subcellularLocation>
        <location evidence="1">Cell membrane</location>
        <topology evidence="1">Multi-pass membrane protein</topology>
    </subcellularLocation>
</comment>
<dbReference type="Proteomes" id="UP000057609">
    <property type="component" value="Chromosome"/>
</dbReference>
<keyword evidence="4" id="KW-1003">Cell membrane</keyword>
<accession>A0A0B5BHF5</accession>
<dbReference type="KEGG" id="gpi:GPICK_11575"/>
<evidence type="ECO:0000256" key="8">
    <source>
        <dbReference type="SAM" id="Phobius"/>
    </source>
</evidence>
<organism evidence="9 10">
    <name type="scientific">Geobacter pickeringii</name>
    <dbReference type="NCBI Taxonomy" id="345632"/>
    <lineage>
        <taxon>Bacteria</taxon>
        <taxon>Pseudomonadati</taxon>
        <taxon>Thermodesulfobacteriota</taxon>
        <taxon>Desulfuromonadia</taxon>
        <taxon>Geobacterales</taxon>
        <taxon>Geobacteraceae</taxon>
        <taxon>Geobacter</taxon>
    </lineage>
</organism>
<feature type="transmembrane region" description="Helical" evidence="8">
    <location>
        <begin position="211"/>
        <end position="232"/>
    </location>
</feature>
<dbReference type="HOGENOM" id="CLU_031275_8_1_7"/>
<keyword evidence="5 8" id="KW-0812">Transmembrane</keyword>
<dbReference type="EMBL" id="CP009788">
    <property type="protein sequence ID" value="AJE03905.1"/>
    <property type="molecule type" value="Genomic_DNA"/>
</dbReference>
<evidence type="ECO:0000313" key="9">
    <source>
        <dbReference type="EMBL" id="AJE03905.1"/>
    </source>
</evidence>
<keyword evidence="3" id="KW-0813">Transport</keyword>
<feature type="transmembrane region" description="Helical" evidence="8">
    <location>
        <begin position="303"/>
        <end position="336"/>
    </location>
</feature>
<feature type="transmembrane region" description="Helical" evidence="8">
    <location>
        <begin position="271"/>
        <end position="291"/>
    </location>
</feature>
<feature type="transmembrane region" description="Helical" evidence="8">
    <location>
        <begin position="7"/>
        <end position="28"/>
    </location>
</feature>
<dbReference type="PANTHER" id="PTHR21716">
    <property type="entry name" value="TRANSMEMBRANE PROTEIN"/>
    <property type="match status" value="1"/>
</dbReference>
<reference evidence="9 10" key="1">
    <citation type="journal article" date="2015" name="Genome Announc.">
        <title>Complete Genome of Geobacter pickeringii G13T, a Metal-Reducing Isolate from Sedimentary Kaolin Deposits.</title>
        <authorList>
            <person name="Badalamenti J.P."/>
            <person name="Bond D.R."/>
        </authorList>
    </citation>
    <scope>NUCLEOTIDE SEQUENCE [LARGE SCALE GENOMIC DNA]</scope>
    <source>
        <strain evidence="9 10">G13</strain>
    </source>
</reference>
<evidence type="ECO:0000256" key="1">
    <source>
        <dbReference type="ARBA" id="ARBA00004651"/>
    </source>
</evidence>
<evidence type="ECO:0000256" key="3">
    <source>
        <dbReference type="ARBA" id="ARBA00022448"/>
    </source>
</evidence>
<name>A0A0B5BHF5_9BACT</name>
<evidence type="ECO:0000256" key="4">
    <source>
        <dbReference type="ARBA" id="ARBA00022475"/>
    </source>
</evidence>
<proteinExistence type="inferred from homology"/>
<dbReference type="GO" id="GO:0055085">
    <property type="term" value="P:transmembrane transport"/>
    <property type="evidence" value="ECO:0007669"/>
    <property type="project" value="TreeGrafter"/>
</dbReference>
<evidence type="ECO:0000313" key="10">
    <source>
        <dbReference type="Proteomes" id="UP000057609"/>
    </source>
</evidence>
<evidence type="ECO:0000256" key="6">
    <source>
        <dbReference type="ARBA" id="ARBA00022989"/>
    </source>
</evidence>
<evidence type="ECO:0000256" key="2">
    <source>
        <dbReference type="ARBA" id="ARBA00009773"/>
    </source>
</evidence>
<feature type="transmembrane region" description="Helical" evidence="8">
    <location>
        <begin position="64"/>
        <end position="87"/>
    </location>
</feature>
<dbReference type="GO" id="GO:0005886">
    <property type="term" value="C:plasma membrane"/>
    <property type="evidence" value="ECO:0007669"/>
    <property type="project" value="UniProtKB-SubCell"/>
</dbReference>
<dbReference type="RefSeq" id="WP_039743373.1">
    <property type="nucleotide sequence ID" value="NZ_CP009788.1"/>
</dbReference>
<keyword evidence="10" id="KW-1185">Reference proteome</keyword>
<protein>
    <submittedName>
        <fullName evidence="9">Membrane protein</fullName>
    </submittedName>
</protein>
<keyword evidence="7 8" id="KW-0472">Membrane</keyword>
<feature type="transmembrane region" description="Helical" evidence="8">
    <location>
        <begin position="34"/>
        <end position="52"/>
    </location>
</feature>